<evidence type="ECO:0000256" key="2">
    <source>
        <dbReference type="SAM" id="Phobius"/>
    </source>
</evidence>
<dbReference type="EMBL" id="CAXAMM010000132">
    <property type="protein sequence ID" value="CAK8986112.1"/>
    <property type="molecule type" value="Genomic_DNA"/>
</dbReference>
<dbReference type="InterPro" id="IPR051826">
    <property type="entry name" value="E3_ubiquitin-ligase_domain"/>
</dbReference>
<dbReference type="InterPro" id="IPR013083">
    <property type="entry name" value="Znf_RING/FYVE/PHD"/>
</dbReference>
<dbReference type="PANTHER" id="PTHR22765:SF434">
    <property type="entry name" value="GB|AAD18119.1-RELATED"/>
    <property type="match status" value="1"/>
</dbReference>
<proteinExistence type="predicted"/>
<feature type="transmembrane region" description="Helical" evidence="2">
    <location>
        <begin position="6"/>
        <end position="28"/>
    </location>
</feature>
<comment type="caution">
    <text evidence="4">The sequence shown here is derived from an EMBL/GenBank/DDBJ whole genome shotgun (WGS) entry which is preliminary data.</text>
</comment>
<sequence>MEFWTLTGWIIAGVFAVLGAAVFSAFLLPHSYLLQKPEPEDLKAAIERELPEAQPGEGDVCSVCLEGFDVASAKQLKCKHCYHSDCLTSWARSEQRRRQTPHGLVRIVCPLCR</sequence>
<feature type="non-terminal residue" evidence="4">
    <location>
        <position position="113"/>
    </location>
</feature>
<dbReference type="PANTHER" id="PTHR22765">
    <property type="entry name" value="RING FINGER AND PROTEASE ASSOCIATED DOMAIN-CONTAINING"/>
    <property type="match status" value="1"/>
</dbReference>
<keyword evidence="5" id="KW-1185">Reference proteome</keyword>
<reference evidence="4 5" key="1">
    <citation type="submission" date="2024-02" db="EMBL/GenBank/DDBJ databases">
        <authorList>
            <person name="Chen Y."/>
            <person name="Shah S."/>
            <person name="Dougan E. K."/>
            <person name="Thang M."/>
            <person name="Chan C."/>
        </authorList>
    </citation>
    <scope>NUCLEOTIDE SEQUENCE [LARGE SCALE GENOMIC DNA]</scope>
</reference>
<dbReference type="PROSITE" id="PS50089">
    <property type="entry name" value="ZF_RING_2"/>
    <property type="match status" value="1"/>
</dbReference>
<dbReference type="SMART" id="SM00184">
    <property type="entry name" value="RING"/>
    <property type="match status" value="1"/>
</dbReference>
<keyword evidence="1" id="KW-0479">Metal-binding</keyword>
<evidence type="ECO:0000259" key="3">
    <source>
        <dbReference type="PROSITE" id="PS50089"/>
    </source>
</evidence>
<evidence type="ECO:0000313" key="5">
    <source>
        <dbReference type="Proteomes" id="UP001642464"/>
    </source>
</evidence>
<dbReference type="SUPFAM" id="SSF57850">
    <property type="entry name" value="RING/U-box"/>
    <property type="match status" value="1"/>
</dbReference>
<accession>A0ABP0H7C8</accession>
<keyword evidence="2" id="KW-0812">Transmembrane</keyword>
<dbReference type="Pfam" id="PF13639">
    <property type="entry name" value="zf-RING_2"/>
    <property type="match status" value="1"/>
</dbReference>
<keyword evidence="2" id="KW-1133">Transmembrane helix</keyword>
<dbReference type="Gene3D" id="3.30.40.10">
    <property type="entry name" value="Zinc/RING finger domain, C3HC4 (zinc finger)"/>
    <property type="match status" value="1"/>
</dbReference>
<gene>
    <name evidence="4" type="ORF">SCF082_LOCUS420</name>
</gene>
<feature type="domain" description="RING-type" evidence="3">
    <location>
        <begin position="61"/>
        <end position="113"/>
    </location>
</feature>
<name>A0ABP0H7C8_9DINO</name>
<keyword evidence="2" id="KW-0472">Membrane</keyword>
<protein>
    <submittedName>
        <fullName evidence="4">RING-type domain-containing protein</fullName>
    </submittedName>
</protein>
<keyword evidence="1" id="KW-0863">Zinc-finger</keyword>
<keyword evidence="1" id="KW-0862">Zinc</keyword>
<evidence type="ECO:0000313" key="4">
    <source>
        <dbReference type="EMBL" id="CAK8986112.1"/>
    </source>
</evidence>
<evidence type="ECO:0000256" key="1">
    <source>
        <dbReference type="PROSITE-ProRule" id="PRU00175"/>
    </source>
</evidence>
<dbReference type="InterPro" id="IPR001841">
    <property type="entry name" value="Znf_RING"/>
</dbReference>
<dbReference type="Proteomes" id="UP001642464">
    <property type="component" value="Unassembled WGS sequence"/>
</dbReference>
<organism evidence="4 5">
    <name type="scientific">Durusdinium trenchii</name>
    <dbReference type="NCBI Taxonomy" id="1381693"/>
    <lineage>
        <taxon>Eukaryota</taxon>
        <taxon>Sar</taxon>
        <taxon>Alveolata</taxon>
        <taxon>Dinophyceae</taxon>
        <taxon>Suessiales</taxon>
        <taxon>Symbiodiniaceae</taxon>
        <taxon>Durusdinium</taxon>
    </lineage>
</organism>